<dbReference type="InterPro" id="IPR011050">
    <property type="entry name" value="Pectin_lyase_fold/virulence"/>
</dbReference>
<feature type="region of interest" description="Disordered" evidence="1">
    <location>
        <begin position="362"/>
        <end position="442"/>
    </location>
</feature>
<dbReference type="PROSITE" id="PS51257">
    <property type="entry name" value="PROKAR_LIPOPROTEIN"/>
    <property type="match status" value="1"/>
</dbReference>
<organism evidence="3">
    <name type="scientific">Arthrobacter sp. K5</name>
    <dbReference type="NCBI Taxonomy" id="2839623"/>
    <lineage>
        <taxon>Bacteria</taxon>
        <taxon>Bacillati</taxon>
        <taxon>Actinomycetota</taxon>
        <taxon>Actinomycetes</taxon>
        <taxon>Micrococcales</taxon>
        <taxon>Micrococcaceae</taxon>
        <taxon>Arthrobacter</taxon>
    </lineage>
</organism>
<evidence type="ECO:0000313" key="3">
    <source>
        <dbReference type="EMBL" id="XCH13195.1"/>
    </source>
</evidence>
<proteinExistence type="predicted"/>
<name>A0AAU8EWM0_9MICC</name>
<feature type="signal peptide" evidence="2">
    <location>
        <begin position="1"/>
        <end position="31"/>
    </location>
</feature>
<dbReference type="EMBL" id="CP159279">
    <property type="protein sequence ID" value="XCH13195.1"/>
    <property type="molecule type" value="Genomic_DNA"/>
</dbReference>
<dbReference type="SUPFAM" id="SSF51126">
    <property type="entry name" value="Pectin lyase-like"/>
    <property type="match status" value="1"/>
</dbReference>
<dbReference type="AlphaFoldDB" id="A0AAU8EWM0"/>
<feature type="compositionally biased region" description="Polar residues" evidence="1">
    <location>
        <begin position="362"/>
        <end position="381"/>
    </location>
</feature>
<feature type="compositionally biased region" description="Polar residues" evidence="1">
    <location>
        <begin position="417"/>
        <end position="428"/>
    </location>
</feature>
<sequence length="442" mass="45991">MSTRTTRAAAAMVAFLLAVLLVGCVSTTAPSTPSTHYYVSAQGSDTNSGTSPDSPWQSLMKVNETAFKPGESLSFRRGDEWIGNVVLDESGTPSSAIRLNSYGNGALPTITSGEGGNCLRLIGSYIEVDGLRALNCGYAGFNVYGDHVVVKNSEAADNTAGIKVGTGSDFGKYFNNVLTDNNVMNVNTPGDQCGTPDAANCTDDSGAFGVLINGNDNEFSGNTVTGSTASSYDFSRDGSAFEVYNGSRNNIHHNKAIDNNVFSEIGRSDGAADGNVFRYNLIRSSCGAECAEAAGLILRGPGTRFGPTNSTTFEFNTVWLNGSHSRGVVCHASCPSSTVIRANILVAVRDALWMDGSGWTEQSNVVNGPSNVPLDDSSTTAPAEFVNPPDDLHLAGGSPAIDRAGSSPSEVDLDQASVPQNGQCSGSGQADAGAYEYKPANC</sequence>
<gene>
    <name evidence="3" type="ORF">ABRP34_09525</name>
</gene>
<dbReference type="InterPro" id="IPR012334">
    <property type="entry name" value="Pectin_lyas_fold"/>
</dbReference>
<dbReference type="Gene3D" id="2.160.20.10">
    <property type="entry name" value="Single-stranded right-handed beta-helix, Pectin lyase-like"/>
    <property type="match status" value="1"/>
</dbReference>
<accession>A0AAU8EWM0</accession>
<keyword evidence="2" id="KW-0732">Signal</keyword>
<reference evidence="3" key="1">
    <citation type="submission" date="2024-06" db="EMBL/GenBank/DDBJ databases">
        <title>Biodegradation of dimethachlon by Arthrobacter sp. K5: mechanistic insights and ecological implications.</title>
        <authorList>
            <person name="Hu S."/>
            <person name="Lu P."/>
        </authorList>
    </citation>
    <scope>NUCLEOTIDE SEQUENCE</scope>
    <source>
        <strain evidence="3">K5</strain>
    </source>
</reference>
<evidence type="ECO:0000256" key="1">
    <source>
        <dbReference type="SAM" id="MobiDB-lite"/>
    </source>
</evidence>
<feature type="chain" id="PRO_5043313860" description="Right handed beta helix domain-containing protein" evidence="2">
    <location>
        <begin position="32"/>
        <end position="442"/>
    </location>
</feature>
<dbReference type="RefSeq" id="WP_353713045.1">
    <property type="nucleotide sequence ID" value="NZ_CP159279.1"/>
</dbReference>
<evidence type="ECO:0008006" key="4">
    <source>
        <dbReference type="Google" id="ProtNLM"/>
    </source>
</evidence>
<protein>
    <recommendedName>
        <fullName evidence="4">Right handed beta helix domain-containing protein</fullName>
    </recommendedName>
</protein>
<evidence type="ECO:0000256" key="2">
    <source>
        <dbReference type="SAM" id="SignalP"/>
    </source>
</evidence>